<proteinExistence type="predicted"/>
<keyword evidence="2" id="KW-1185">Reference proteome</keyword>
<gene>
    <name evidence="1" type="ORF">TNIN_247301</name>
</gene>
<sequence length="130" mass="15172">MPRRWKSAGLLRKISADRSCLLANDGLRRQYSWSCFSVTHTIKAVSPYWAKGGSQLEIIVRPLAGSFYRLLPFKHRTYHGRTAILPRQLEHFAYVSCESRFNSILIFFLALDFLQTFFRSMVIKINELQL</sequence>
<evidence type="ECO:0000313" key="1">
    <source>
        <dbReference type="EMBL" id="GFY49969.1"/>
    </source>
</evidence>
<comment type="caution">
    <text evidence="1">The sequence shown here is derived from an EMBL/GenBank/DDBJ whole genome shotgun (WGS) entry which is preliminary data.</text>
</comment>
<dbReference type="Proteomes" id="UP000886998">
    <property type="component" value="Unassembled WGS sequence"/>
</dbReference>
<protein>
    <submittedName>
        <fullName evidence="1">Uncharacterized protein</fullName>
    </submittedName>
</protein>
<reference evidence="1" key="1">
    <citation type="submission" date="2020-08" db="EMBL/GenBank/DDBJ databases">
        <title>Multicomponent nature underlies the extraordinary mechanical properties of spider dragline silk.</title>
        <authorList>
            <person name="Kono N."/>
            <person name="Nakamura H."/>
            <person name="Mori M."/>
            <person name="Yoshida Y."/>
            <person name="Ohtoshi R."/>
            <person name="Malay A.D."/>
            <person name="Moran D.A.P."/>
            <person name="Tomita M."/>
            <person name="Numata K."/>
            <person name="Arakawa K."/>
        </authorList>
    </citation>
    <scope>NUCLEOTIDE SEQUENCE</scope>
</reference>
<dbReference type="OrthoDB" id="8322504at2759"/>
<evidence type="ECO:0000313" key="2">
    <source>
        <dbReference type="Proteomes" id="UP000886998"/>
    </source>
</evidence>
<organism evidence="1 2">
    <name type="scientific">Trichonephila inaurata madagascariensis</name>
    <dbReference type="NCBI Taxonomy" id="2747483"/>
    <lineage>
        <taxon>Eukaryota</taxon>
        <taxon>Metazoa</taxon>
        <taxon>Ecdysozoa</taxon>
        <taxon>Arthropoda</taxon>
        <taxon>Chelicerata</taxon>
        <taxon>Arachnida</taxon>
        <taxon>Araneae</taxon>
        <taxon>Araneomorphae</taxon>
        <taxon>Entelegynae</taxon>
        <taxon>Araneoidea</taxon>
        <taxon>Nephilidae</taxon>
        <taxon>Trichonephila</taxon>
        <taxon>Trichonephila inaurata</taxon>
    </lineage>
</organism>
<dbReference type="EMBL" id="BMAV01007236">
    <property type="protein sequence ID" value="GFY49969.1"/>
    <property type="molecule type" value="Genomic_DNA"/>
</dbReference>
<name>A0A8X7C226_9ARAC</name>
<accession>A0A8X7C226</accession>
<dbReference type="AlphaFoldDB" id="A0A8X7C226"/>